<dbReference type="SMART" id="SM00028">
    <property type="entry name" value="TPR"/>
    <property type="match status" value="3"/>
</dbReference>
<evidence type="ECO:0000313" key="4">
    <source>
        <dbReference type="Proteomes" id="UP000050514"/>
    </source>
</evidence>
<keyword evidence="2" id="KW-1133">Transmembrane helix</keyword>
<evidence type="ECO:0000256" key="2">
    <source>
        <dbReference type="SAM" id="Phobius"/>
    </source>
</evidence>
<dbReference type="Gene3D" id="1.25.40.10">
    <property type="entry name" value="Tetratricopeptide repeat domain"/>
    <property type="match status" value="2"/>
</dbReference>
<organism evidence="3 4">
    <name type="scientific">Bellilinea caldifistulae</name>
    <dbReference type="NCBI Taxonomy" id="360411"/>
    <lineage>
        <taxon>Bacteria</taxon>
        <taxon>Bacillati</taxon>
        <taxon>Chloroflexota</taxon>
        <taxon>Anaerolineae</taxon>
        <taxon>Anaerolineales</taxon>
        <taxon>Anaerolineaceae</taxon>
        <taxon>Bellilinea</taxon>
    </lineage>
</organism>
<dbReference type="Pfam" id="PF13432">
    <property type="entry name" value="TPR_16"/>
    <property type="match status" value="2"/>
</dbReference>
<evidence type="ECO:0000256" key="1">
    <source>
        <dbReference type="PROSITE-ProRule" id="PRU00339"/>
    </source>
</evidence>
<name>A0A0P6X0P6_9CHLR</name>
<protein>
    <submittedName>
        <fullName evidence="3">Uncharacterized protein</fullName>
    </submittedName>
</protein>
<evidence type="ECO:0000313" key="3">
    <source>
        <dbReference type="EMBL" id="KPL75812.1"/>
    </source>
</evidence>
<feature type="repeat" description="TPR" evidence="1">
    <location>
        <begin position="327"/>
        <end position="360"/>
    </location>
</feature>
<sequence length="484" mass="54673">MVKPNLQSLKRQFLLAVMIILPLVFLAILPLSPRPLRELTIITHLYQAEVLNNHEKAAMNLRILLDYYPDRVEMWERLAFHELEAGNLPQAAADFQRAWESGAISEKGLFSLTQVLFELGRPHLAVEYGLVLLDKEDLAPDHFRRLIDLFEKANRWDLANQAAQRWALVQPENSEAVWMAAVFQSFQNPDEAIRRLTPLSAGRGALARQVGRLLEALETAQENPDPAYQRLVIGQRLGELGYWYVAEQAFLEAVSLFPDYAEGWALLAEARQNLGKDGYTALRRAFELNPVSDIVQTAMALYWRRQDQPLVALGYLRTLAEKHPDEGRWQVEIGAALAQSGDLIEALHAYRRAVEIEPENAELWRSLAMFSASNGFDPQAYTLPAAQRALDLDGSNPASLDTAGFVYLQLGEWKEAEQFLQQALKVDDSYAPAWLHLGQVYLEMGRTSQAFQPLKKAAESQDEGIALTAQRLLQRYFPAEAIQP</sequence>
<feature type="repeat" description="TPR" evidence="1">
    <location>
        <begin position="397"/>
        <end position="430"/>
    </location>
</feature>
<dbReference type="InterPro" id="IPR011990">
    <property type="entry name" value="TPR-like_helical_dom_sf"/>
</dbReference>
<dbReference type="OrthoDB" id="161703at2"/>
<dbReference type="EMBL" id="LGHJ01000013">
    <property type="protein sequence ID" value="KPL75812.1"/>
    <property type="molecule type" value="Genomic_DNA"/>
</dbReference>
<gene>
    <name evidence="3" type="ORF">AC812_07460</name>
</gene>
<accession>A0A0P6X0P6</accession>
<dbReference type="Pfam" id="PF13424">
    <property type="entry name" value="TPR_12"/>
    <property type="match status" value="1"/>
</dbReference>
<dbReference type="STRING" id="360411.AC812_07460"/>
<proteinExistence type="predicted"/>
<dbReference type="PANTHER" id="PTHR12558">
    <property type="entry name" value="CELL DIVISION CYCLE 16,23,27"/>
    <property type="match status" value="1"/>
</dbReference>
<dbReference type="PROSITE" id="PS50005">
    <property type="entry name" value="TPR"/>
    <property type="match status" value="3"/>
</dbReference>
<dbReference type="SUPFAM" id="SSF48452">
    <property type="entry name" value="TPR-like"/>
    <property type="match status" value="3"/>
</dbReference>
<feature type="repeat" description="TPR" evidence="1">
    <location>
        <begin position="431"/>
        <end position="464"/>
    </location>
</feature>
<reference evidence="3 4" key="1">
    <citation type="submission" date="2015-07" db="EMBL/GenBank/DDBJ databases">
        <title>Draft genome of Bellilinea caldifistulae DSM 17877.</title>
        <authorList>
            <person name="Hemp J."/>
            <person name="Ward L.M."/>
            <person name="Pace L.A."/>
            <person name="Fischer W.W."/>
        </authorList>
    </citation>
    <scope>NUCLEOTIDE SEQUENCE [LARGE SCALE GENOMIC DNA]</scope>
    <source>
        <strain evidence="3 4">GOMI-1</strain>
    </source>
</reference>
<dbReference type="InterPro" id="IPR019734">
    <property type="entry name" value="TPR_rpt"/>
</dbReference>
<dbReference type="RefSeq" id="WP_061918090.1">
    <property type="nucleotide sequence ID" value="NZ_DF967971.1"/>
</dbReference>
<dbReference type="Proteomes" id="UP000050514">
    <property type="component" value="Unassembled WGS sequence"/>
</dbReference>
<comment type="caution">
    <text evidence="3">The sequence shown here is derived from an EMBL/GenBank/DDBJ whole genome shotgun (WGS) entry which is preliminary data.</text>
</comment>
<dbReference type="PANTHER" id="PTHR12558:SF13">
    <property type="entry name" value="CELL DIVISION CYCLE PROTEIN 27 HOMOLOG"/>
    <property type="match status" value="1"/>
</dbReference>
<keyword evidence="2" id="KW-0472">Membrane</keyword>
<feature type="transmembrane region" description="Helical" evidence="2">
    <location>
        <begin position="12"/>
        <end position="31"/>
    </location>
</feature>
<keyword evidence="1" id="KW-0802">TPR repeat</keyword>
<dbReference type="AlphaFoldDB" id="A0A0P6X0P6"/>
<keyword evidence="4" id="KW-1185">Reference proteome</keyword>
<keyword evidence="2" id="KW-0812">Transmembrane</keyword>